<dbReference type="CDD" id="cd10442">
    <property type="entry name" value="GIY-YIG_PLEs"/>
    <property type="match status" value="1"/>
</dbReference>
<evidence type="ECO:0000313" key="4">
    <source>
        <dbReference type="Proteomes" id="UP001431783"/>
    </source>
</evidence>
<proteinExistence type="predicted"/>
<organism evidence="2 4">
    <name type="scientific">Henosepilachna vigintioctopunctata</name>
    <dbReference type="NCBI Taxonomy" id="420089"/>
    <lineage>
        <taxon>Eukaryota</taxon>
        <taxon>Metazoa</taxon>
        <taxon>Ecdysozoa</taxon>
        <taxon>Arthropoda</taxon>
        <taxon>Hexapoda</taxon>
        <taxon>Insecta</taxon>
        <taxon>Pterygota</taxon>
        <taxon>Neoptera</taxon>
        <taxon>Endopterygota</taxon>
        <taxon>Coleoptera</taxon>
        <taxon>Polyphaga</taxon>
        <taxon>Cucujiformia</taxon>
        <taxon>Coccinelloidea</taxon>
        <taxon>Coccinellidae</taxon>
        <taxon>Epilachninae</taxon>
        <taxon>Epilachnini</taxon>
        <taxon>Henosepilachna</taxon>
    </lineage>
</organism>
<dbReference type="PANTHER" id="PTHR21301:SF10">
    <property type="entry name" value="REVERSE TRANSCRIPTASE DOMAIN-CONTAINING PROTEIN"/>
    <property type="match status" value="1"/>
</dbReference>
<dbReference type="Pfam" id="PF26215">
    <property type="entry name" value="HTH_animal"/>
    <property type="match status" value="1"/>
</dbReference>
<reference evidence="2 4" key="1">
    <citation type="submission" date="2023-03" db="EMBL/GenBank/DDBJ databases">
        <title>Genome insight into feeding habits of ladybird beetles.</title>
        <authorList>
            <person name="Li H.-S."/>
            <person name="Huang Y.-H."/>
            <person name="Pang H."/>
        </authorList>
    </citation>
    <scope>NUCLEOTIDE SEQUENCE [LARGE SCALE GENOMIC DNA]</scope>
    <source>
        <strain evidence="2">SYSU_2023b</strain>
        <tissue evidence="2">Whole body</tissue>
    </source>
</reference>
<dbReference type="EMBL" id="JARQZJ010000043">
    <property type="protein sequence ID" value="KAK9877808.1"/>
    <property type="molecule type" value="Genomic_DNA"/>
</dbReference>
<evidence type="ECO:0000259" key="1">
    <source>
        <dbReference type="Pfam" id="PF26215"/>
    </source>
</evidence>
<comment type="caution">
    <text evidence="2">The sequence shown here is derived from an EMBL/GenBank/DDBJ whole genome shotgun (WGS) entry which is preliminary data.</text>
</comment>
<name>A0AAW1U5E7_9CUCU</name>
<evidence type="ECO:0000313" key="3">
    <source>
        <dbReference type="EMBL" id="KAK9882601.1"/>
    </source>
</evidence>
<dbReference type="PANTHER" id="PTHR21301">
    <property type="entry name" value="REVERSE TRANSCRIPTASE"/>
    <property type="match status" value="1"/>
</dbReference>
<feature type="domain" description="Helix-turn-helix" evidence="1">
    <location>
        <begin position="576"/>
        <end position="632"/>
    </location>
</feature>
<dbReference type="EMBL" id="JARQZJ010000078">
    <property type="protein sequence ID" value="KAK9882601.1"/>
    <property type="molecule type" value="Genomic_DNA"/>
</dbReference>
<protein>
    <recommendedName>
        <fullName evidence="1">Helix-turn-helix domain-containing protein</fullName>
    </recommendedName>
</protein>
<accession>A0AAW1U5E7</accession>
<dbReference type="GO" id="GO:0071897">
    <property type="term" value="P:DNA biosynthetic process"/>
    <property type="evidence" value="ECO:0007669"/>
    <property type="project" value="UniProtKB-ARBA"/>
</dbReference>
<sequence>MGFFDNIRQQYGPEILKHVKEYSNNNRKLSNLRNRRIYLLKCRSIRVLPNHISHSIGHLGRQMEYKDAVTGQRIRRFVSGFGHRLMNFEVDLTHKNIQFLSARQILLEDIIREAITPYLWVQFRHIVSVAYNKIFNKVKVKNIKKLQRIRDEHLKPMVIQDKWISNISEVQLPEDVRTILALGPKFCLPPSKLDLNMAGLLSQFDPVFSNIQSQNEKDILAAKLANILTNYVHKNDFEHNPIINTMFINTSKFLREHPEIIVVQSDKCNVTTVMRRSQYDELALEQLNDTQCYQRLDRDPSNTIQQKANKYISSLKRANKITPKQASDLSFYRGTASKFYGLPKLHKDPITLRPIIASIDSPNFGIAKYVTEILTTSYDTSNAYFTRDSFDFALFVNGLILPKDFVIVSWDVVSLFTNITFTMTKQCIVDKWTDIEPNCPIPRDDFLEMLKFIFDTTIFSFGGVYYKQREGTPMGSLVSPIIAQYVVDYILNKSLEQFPFQVPFCKKFVDDIITSVPRNCINEALQILNAVDSSGMIKFTMEEETDCSVPFMDMKVIREGQTVFTDIYRKPMASSRYIHYLSYHPFRVKINLILNLKTRINKLSDIRFRDDNMRTLYNILKGNGYPDPLLKKLLFNTPDRDVDTNHVRDDGLSTDRFSYVTLPYINNLTSRITSVLPMDRIRIATRNVKKVGKLFSRLKDNTPILNQSQVVYEIPCCDCELVYVGQTTTTLSQRITLHRSNIRTSKQNCALTKHCLDNGHHPDYNSVKILDKENNTKRRLFLEMVRIYQNKNSMNSRRDIDGLSSIFSYLIDYDAKRHNSCPSLNTVSVSS</sequence>
<evidence type="ECO:0000313" key="2">
    <source>
        <dbReference type="EMBL" id="KAK9877808.1"/>
    </source>
</evidence>
<dbReference type="AlphaFoldDB" id="A0AAW1U5E7"/>
<dbReference type="Proteomes" id="UP001431783">
    <property type="component" value="Unassembled WGS sequence"/>
</dbReference>
<gene>
    <name evidence="2" type="ORF">WA026_019488</name>
    <name evidence="3" type="ORF">WA026_022229</name>
</gene>
<dbReference type="InterPro" id="IPR058912">
    <property type="entry name" value="HTH_animal"/>
</dbReference>
<dbReference type="SUPFAM" id="SSF56672">
    <property type="entry name" value="DNA/RNA polymerases"/>
    <property type="match status" value="1"/>
</dbReference>
<dbReference type="InterPro" id="IPR043502">
    <property type="entry name" value="DNA/RNA_pol_sf"/>
</dbReference>
<keyword evidence="4" id="KW-1185">Reference proteome</keyword>